<dbReference type="Proteomes" id="UP000034961">
    <property type="component" value="Unassembled WGS sequence"/>
</dbReference>
<evidence type="ECO:0000313" key="1">
    <source>
        <dbReference type="EMBL" id="KKR93969.1"/>
    </source>
</evidence>
<accession>A0A0G0UZ07</accession>
<proteinExistence type="predicted"/>
<name>A0A0G0UZ07_9BACT</name>
<reference evidence="1 2" key="1">
    <citation type="journal article" date="2015" name="Nature">
        <title>rRNA introns, odd ribosomes, and small enigmatic genomes across a large radiation of phyla.</title>
        <authorList>
            <person name="Brown C.T."/>
            <person name="Hug L.A."/>
            <person name="Thomas B.C."/>
            <person name="Sharon I."/>
            <person name="Castelle C.J."/>
            <person name="Singh A."/>
            <person name="Wilkins M.J."/>
            <person name="Williams K.H."/>
            <person name="Banfield J.F."/>
        </authorList>
    </citation>
    <scope>NUCLEOTIDE SEQUENCE [LARGE SCALE GENOMIC DNA]</scope>
</reference>
<dbReference type="AlphaFoldDB" id="A0A0G0UZ07"/>
<organism evidence="1 2">
    <name type="scientific">Candidatus Roizmanbacteria bacterium GW2011_GWA1_41_13</name>
    <dbReference type="NCBI Taxonomy" id="1618474"/>
    <lineage>
        <taxon>Bacteria</taxon>
        <taxon>Candidatus Roizmaniibacteriota</taxon>
    </lineage>
</organism>
<sequence length="180" mass="21212">MKILSLFFLNPDKKYHLREIQRQTNEAMNAIRREMQHLQDSGFASAEMRGNRKYYIMRHDNPFYFDLLELINKSEGLGRVLLAKKAKLGKVKFIMLSGKYVRGIKHSVNDVDLLLVGHVVLPEVLQVLKQEEQRRGTEINYTVMTEDEFKFRKQRKDPFVERILKGSRVMILGDEEELVK</sequence>
<dbReference type="EMBL" id="LCAN01000016">
    <property type="protein sequence ID" value="KKR93969.1"/>
    <property type="molecule type" value="Genomic_DNA"/>
</dbReference>
<gene>
    <name evidence="1" type="ORF">UU41_C0016G0016</name>
</gene>
<comment type="caution">
    <text evidence="1">The sequence shown here is derived from an EMBL/GenBank/DDBJ whole genome shotgun (WGS) entry which is preliminary data.</text>
</comment>
<protein>
    <submittedName>
        <fullName evidence="1">Transcriptional regulator</fullName>
    </submittedName>
</protein>
<evidence type="ECO:0000313" key="2">
    <source>
        <dbReference type="Proteomes" id="UP000034961"/>
    </source>
</evidence>